<name>C7PW97_CATAD</name>
<proteinExistence type="predicted"/>
<dbReference type="HOGENOM" id="CLU_2714975_0_0_11"/>
<accession>C7PW97</accession>
<reference evidence="1 2" key="1">
    <citation type="journal article" date="2009" name="Stand. Genomic Sci.">
        <title>Complete genome sequence of Catenulispora acidiphila type strain (ID 139908).</title>
        <authorList>
            <person name="Copeland A."/>
            <person name="Lapidus A."/>
            <person name="Glavina Del Rio T."/>
            <person name="Nolan M."/>
            <person name="Lucas S."/>
            <person name="Chen F."/>
            <person name="Tice H."/>
            <person name="Cheng J.F."/>
            <person name="Bruce D."/>
            <person name="Goodwin L."/>
            <person name="Pitluck S."/>
            <person name="Mikhailova N."/>
            <person name="Pati A."/>
            <person name="Ivanova N."/>
            <person name="Mavromatis K."/>
            <person name="Chen A."/>
            <person name="Palaniappan K."/>
            <person name="Chain P."/>
            <person name="Land M."/>
            <person name="Hauser L."/>
            <person name="Chang Y.J."/>
            <person name="Jeffries C.D."/>
            <person name="Chertkov O."/>
            <person name="Brettin T."/>
            <person name="Detter J.C."/>
            <person name="Han C."/>
            <person name="Ali Z."/>
            <person name="Tindall B.J."/>
            <person name="Goker M."/>
            <person name="Bristow J."/>
            <person name="Eisen J.A."/>
            <person name="Markowitz V."/>
            <person name="Hugenholtz P."/>
            <person name="Kyrpides N.C."/>
            <person name="Klenk H.P."/>
        </authorList>
    </citation>
    <scope>NUCLEOTIDE SEQUENCE [LARGE SCALE GENOMIC DNA]</scope>
    <source>
        <strain evidence="2">DSM 44928 / JCM 14897 / NBRC 102108 / NRRL B-24433 / ID139908</strain>
    </source>
</reference>
<dbReference type="InParanoid" id="C7PW97"/>
<evidence type="ECO:0000313" key="1">
    <source>
        <dbReference type="EMBL" id="ACU73345.1"/>
    </source>
</evidence>
<dbReference type="AlphaFoldDB" id="C7PW97"/>
<dbReference type="Proteomes" id="UP000000851">
    <property type="component" value="Chromosome"/>
</dbReference>
<keyword evidence="2" id="KW-1185">Reference proteome</keyword>
<dbReference type="RefSeq" id="WP_015793074.1">
    <property type="nucleotide sequence ID" value="NC_013131.1"/>
</dbReference>
<sequence>MSVADQDRVVFQEYADELGRELSGVWRRERARCAVCRAARSVFLSYARAGLTMVGISPLALPPRAKVPPSGE</sequence>
<gene>
    <name evidence="1" type="ordered locus">Caci_4482</name>
</gene>
<dbReference type="STRING" id="479433.Caci_4482"/>
<dbReference type="KEGG" id="cai:Caci_4482"/>
<organism evidence="1 2">
    <name type="scientific">Catenulispora acidiphila (strain DSM 44928 / JCM 14897 / NBRC 102108 / NRRL B-24433 / ID139908)</name>
    <dbReference type="NCBI Taxonomy" id="479433"/>
    <lineage>
        <taxon>Bacteria</taxon>
        <taxon>Bacillati</taxon>
        <taxon>Actinomycetota</taxon>
        <taxon>Actinomycetes</taxon>
        <taxon>Catenulisporales</taxon>
        <taxon>Catenulisporaceae</taxon>
        <taxon>Catenulispora</taxon>
    </lineage>
</organism>
<evidence type="ECO:0000313" key="2">
    <source>
        <dbReference type="Proteomes" id="UP000000851"/>
    </source>
</evidence>
<dbReference type="EMBL" id="CP001700">
    <property type="protein sequence ID" value="ACU73345.1"/>
    <property type="molecule type" value="Genomic_DNA"/>
</dbReference>
<protein>
    <submittedName>
        <fullName evidence="1">Uncharacterized protein</fullName>
    </submittedName>
</protein>